<dbReference type="AlphaFoldDB" id="A0A6N8CME6"/>
<dbReference type="EMBL" id="WNHB01000002">
    <property type="protein sequence ID" value="MTT30660.1"/>
    <property type="molecule type" value="Genomic_DNA"/>
</dbReference>
<evidence type="ECO:0000313" key="2">
    <source>
        <dbReference type="Proteomes" id="UP000440978"/>
    </source>
</evidence>
<proteinExistence type="predicted"/>
<dbReference type="Proteomes" id="UP000440978">
    <property type="component" value="Unassembled WGS sequence"/>
</dbReference>
<gene>
    <name evidence="1" type="ORF">GMB86_01355</name>
</gene>
<sequence>MDFSHTWPYEKIKDDYYFTECPFCHTENVYLHLSKTAAKRAEEGIKTHVIMPCCHEKIVIVEMDRDYIWSEQALR</sequence>
<dbReference type="OrthoDB" id="2889126at2"/>
<keyword evidence="2" id="KW-1185">Reference proteome</keyword>
<protein>
    <submittedName>
        <fullName evidence="1">Uncharacterized protein</fullName>
    </submittedName>
</protein>
<name>A0A6N8CME6_9BACI</name>
<evidence type="ECO:0000313" key="1">
    <source>
        <dbReference type="EMBL" id="MTT30660.1"/>
    </source>
</evidence>
<organism evidence="1 2">
    <name type="scientific">Terrilactibacillus tamarindi</name>
    <dbReference type="NCBI Taxonomy" id="2599694"/>
    <lineage>
        <taxon>Bacteria</taxon>
        <taxon>Bacillati</taxon>
        <taxon>Bacillota</taxon>
        <taxon>Bacilli</taxon>
        <taxon>Bacillales</taxon>
        <taxon>Bacillaceae</taxon>
        <taxon>Terrilactibacillus</taxon>
    </lineage>
</organism>
<accession>A0A6N8CME6</accession>
<comment type="caution">
    <text evidence="1">The sequence shown here is derived from an EMBL/GenBank/DDBJ whole genome shotgun (WGS) entry which is preliminary data.</text>
</comment>
<reference evidence="1 2" key="1">
    <citation type="submission" date="2019-11" db="EMBL/GenBank/DDBJ databases">
        <title>Terrilactibacillus tamarindus sp. nov. BCM23-1 isolated from bark of Tamarindus indica.</title>
        <authorList>
            <person name="Kingkaew E."/>
            <person name="Tanasupawat S."/>
        </authorList>
    </citation>
    <scope>NUCLEOTIDE SEQUENCE [LARGE SCALE GENOMIC DNA]</scope>
    <source>
        <strain evidence="1 2">BCM23-1</strain>
    </source>
</reference>
<dbReference type="RefSeq" id="WP_155216069.1">
    <property type="nucleotide sequence ID" value="NZ_WNHB01000002.1"/>
</dbReference>